<accession>A0A255YK40</accession>
<dbReference type="PANTHER" id="PTHR43476">
    <property type="entry name" value="3-(3-HYDROXY-PHENYL)PROPIONATE/3-HYDROXYCINNAMIC ACID HYDROXYLASE"/>
    <property type="match status" value="1"/>
</dbReference>
<dbReference type="InterPro" id="IPR002938">
    <property type="entry name" value="FAD-bd"/>
</dbReference>
<evidence type="ECO:0000256" key="1">
    <source>
        <dbReference type="ARBA" id="ARBA00023002"/>
    </source>
</evidence>
<evidence type="ECO:0000259" key="2">
    <source>
        <dbReference type="Pfam" id="PF01494"/>
    </source>
</evidence>
<dbReference type="GO" id="GO:0019622">
    <property type="term" value="P:3-(3-hydroxy)phenylpropionate catabolic process"/>
    <property type="evidence" value="ECO:0007669"/>
    <property type="project" value="TreeGrafter"/>
</dbReference>
<name>A0A255YK40_9SPHN</name>
<sequence length="523" mass="56334">MTSIPVWRGIGQTPLPGREDRDVPIVIVGGGPVGLALAIDLGQRGHRVVVLNRLDVIAAGSKAICYAKHSLEYLDRLGVGDAAVARGVTWNTGKVFWKDKASPIYSFDLLPVRQQKMPAFINLQQYLLEEMLVERLHALPNVALRWGHEVTGIAPGGDGVTLTVNVGSQAYTQRAAWVVACDGSRSTIRQRMGLDFEGRGFEDNFLIADIRLKADLPSERWFWFDPPFNPGRTALLHRQPDDVWRLDFQLGPGIDRAAAIRPEAVDPLVCGLLGAHVAYDRVWYSVYAFQCRRMARFVHDRVLFAGDAAHLVSPFGARGCNGGFADVANLAWKLDRVVGGTAGGALLETYNDEAVAAADENIRHSTRATDFISPGSPGATGLRDAVLALADDTAFARAMVNSGRLFAPARLVGSALNTPDRDDWGSKGVPPGCAAIDAPLGSGWLLAHCGQGFTLLSNGPFDPGLPDLRCLDIQHATIAVERYALPVGGAVLVRPDRLVCARWHAATAADVHRAVATAMNRGP</sequence>
<dbReference type="PANTHER" id="PTHR43476:SF3">
    <property type="entry name" value="FAD-BINDING MONOOXYGENASE"/>
    <property type="match status" value="1"/>
</dbReference>
<dbReference type="Gene3D" id="3.30.70.2450">
    <property type="match status" value="1"/>
</dbReference>
<organism evidence="3 4">
    <name type="scientific">Sandarakinorhabdus cyanobacteriorum</name>
    <dbReference type="NCBI Taxonomy" id="1981098"/>
    <lineage>
        <taxon>Bacteria</taxon>
        <taxon>Pseudomonadati</taxon>
        <taxon>Pseudomonadota</taxon>
        <taxon>Alphaproteobacteria</taxon>
        <taxon>Sphingomonadales</taxon>
        <taxon>Sphingosinicellaceae</taxon>
        <taxon>Sandarakinorhabdus</taxon>
    </lineage>
</organism>
<comment type="caution">
    <text evidence="3">The sequence shown here is derived from an EMBL/GenBank/DDBJ whole genome shotgun (WGS) entry which is preliminary data.</text>
</comment>
<protein>
    <submittedName>
        <fullName evidence="3">FAD-dependent oxidoreductase</fullName>
    </submittedName>
</protein>
<keyword evidence="1" id="KW-0560">Oxidoreductase</keyword>
<dbReference type="GO" id="GO:0071949">
    <property type="term" value="F:FAD binding"/>
    <property type="evidence" value="ECO:0007669"/>
    <property type="project" value="InterPro"/>
</dbReference>
<dbReference type="NCBIfam" id="NF006002">
    <property type="entry name" value="PRK08132.1"/>
    <property type="match status" value="1"/>
</dbReference>
<dbReference type="PRINTS" id="PR00420">
    <property type="entry name" value="RNGMNOXGNASE"/>
</dbReference>
<keyword evidence="4" id="KW-1185">Reference proteome</keyword>
<dbReference type="Gene3D" id="3.50.50.60">
    <property type="entry name" value="FAD/NAD(P)-binding domain"/>
    <property type="match status" value="1"/>
</dbReference>
<reference evidence="3 4" key="1">
    <citation type="submission" date="2017-07" db="EMBL/GenBank/DDBJ databases">
        <title>Sandarakinorhabdus cyanobacteriorum sp. nov., a novel bacterium isolated from cyanobacterial aggregates in a eutrophic lake.</title>
        <authorList>
            <person name="Cai H."/>
        </authorList>
    </citation>
    <scope>NUCLEOTIDE SEQUENCE [LARGE SCALE GENOMIC DNA]</scope>
    <source>
        <strain evidence="3 4">TH057</strain>
    </source>
</reference>
<dbReference type="Pfam" id="PF01494">
    <property type="entry name" value="FAD_binding_3"/>
    <property type="match status" value="1"/>
</dbReference>
<dbReference type="InterPro" id="IPR050631">
    <property type="entry name" value="PheA/TfdB_FAD_monoxygenase"/>
</dbReference>
<dbReference type="AlphaFoldDB" id="A0A255YK40"/>
<dbReference type="EMBL" id="NOXT01000104">
    <property type="protein sequence ID" value="OYQ29549.1"/>
    <property type="molecule type" value="Genomic_DNA"/>
</dbReference>
<dbReference type="InterPro" id="IPR036188">
    <property type="entry name" value="FAD/NAD-bd_sf"/>
</dbReference>
<dbReference type="SUPFAM" id="SSF51905">
    <property type="entry name" value="FAD/NAD(P)-binding domain"/>
    <property type="match status" value="1"/>
</dbReference>
<proteinExistence type="predicted"/>
<gene>
    <name evidence="3" type="ORF">CHU93_07475</name>
</gene>
<evidence type="ECO:0000313" key="3">
    <source>
        <dbReference type="EMBL" id="OYQ29549.1"/>
    </source>
</evidence>
<dbReference type="RefSeq" id="WP_094473474.1">
    <property type="nucleotide sequence ID" value="NZ_NOXT01000104.1"/>
</dbReference>
<dbReference type="OrthoDB" id="9791689at2"/>
<feature type="domain" description="FAD-binding" evidence="2">
    <location>
        <begin position="23"/>
        <end position="363"/>
    </location>
</feature>
<dbReference type="GO" id="GO:0008688">
    <property type="term" value="F:3-(3-hydroxyphenyl)propionate hydroxylase activity"/>
    <property type="evidence" value="ECO:0007669"/>
    <property type="project" value="TreeGrafter"/>
</dbReference>
<evidence type="ECO:0000313" key="4">
    <source>
        <dbReference type="Proteomes" id="UP000216991"/>
    </source>
</evidence>
<dbReference type="Proteomes" id="UP000216991">
    <property type="component" value="Unassembled WGS sequence"/>
</dbReference>